<dbReference type="Pfam" id="PF13456">
    <property type="entry name" value="RVT_3"/>
    <property type="match status" value="1"/>
</dbReference>
<comment type="caution">
    <text evidence="3">The sequence shown here is derived from an EMBL/GenBank/DDBJ whole genome shotgun (WGS) entry which is preliminary data.</text>
</comment>
<dbReference type="Gene3D" id="3.30.420.10">
    <property type="entry name" value="Ribonuclease H-like superfamily/Ribonuclease H"/>
    <property type="match status" value="2"/>
</dbReference>
<dbReference type="EMBL" id="JACTNZ010000011">
    <property type="protein sequence ID" value="KAG5524810.1"/>
    <property type="molecule type" value="Genomic_DNA"/>
</dbReference>
<name>A0AAV6IAK5_9ERIC</name>
<dbReference type="InterPro" id="IPR036397">
    <property type="entry name" value="RNaseH_sf"/>
</dbReference>
<dbReference type="GO" id="GO:0003676">
    <property type="term" value="F:nucleic acid binding"/>
    <property type="evidence" value="ECO:0007669"/>
    <property type="project" value="InterPro"/>
</dbReference>
<evidence type="ECO:0000313" key="3">
    <source>
        <dbReference type="EMBL" id="KAG5524810.1"/>
    </source>
</evidence>
<keyword evidence="4" id="KW-1185">Reference proteome</keyword>
<dbReference type="PANTHER" id="PTHR48475">
    <property type="entry name" value="RIBONUCLEASE H"/>
    <property type="match status" value="1"/>
</dbReference>
<dbReference type="Proteomes" id="UP000823749">
    <property type="component" value="Chromosome 11"/>
</dbReference>
<dbReference type="InterPro" id="IPR041588">
    <property type="entry name" value="Integrase_H2C2"/>
</dbReference>
<feature type="domain" description="Integrase zinc-binding" evidence="2">
    <location>
        <begin position="221"/>
        <end position="245"/>
    </location>
</feature>
<organism evidence="3 4">
    <name type="scientific">Rhododendron griersonianum</name>
    <dbReference type="NCBI Taxonomy" id="479676"/>
    <lineage>
        <taxon>Eukaryota</taxon>
        <taxon>Viridiplantae</taxon>
        <taxon>Streptophyta</taxon>
        <taxon>Embryophyta</taxon>
        <taxon>Tracheophyta</taxon>
        <taxon>Spermatophyta</taxon>
        <taxon>Magnoliopsida</taxon>
        <taxon>eudicotyledons</taxon>
        <taxon>Gunneridae</taxon>
        <taxon>Pentapetalae</taxon>
        <taxon>asterids</taxon>
        <taxon>Ericales</taxon>
        <taxon>Ericaceae</taxon>
        <taxon>Ericoideae</taxon>
        <taxon>Rhodoreae</taxon>
        <taxon>Rhododendron</taxon>
    </lineage>
</organism>
<dbReference type="InterPro" id="IPR012337">
    <property type="entry name" value="RNaseH-like_sf"/>
</dbReference>
<protein>
    <submittedName>
        <fullName evidence="3">Uncharacterized protein</fullName>
    </submittedName>
</protein>
<evidence type="ECO:0000313" key="4">
    <source>
        <dbReference type="Proteomes" id="UP000823749"/>
    </source>
</evidence>
<dbReference type="Gene3D" id="1.10.340.70">
    <property type="match status" value="1"/>
</dbReference>
<dbReference type="InterPro" id="IPR002156">
    <property type="entry name" value="RNaseH_domain"/>
</dbReference>
<dbReference type="GO" id="GO:0004523">
    <property type="term" value="F:RNA-DNA hybrid ribonuclease activity"/>
    <property type="evidence" value="ECO:0007669"/>
    <property type="project" value="InterPro"/>
</dbReference>
<dbReference type="CDD" id="cd09279">
    <property type="entry name" value="RNase_HI_like"/>
    <property type="match status" value="1"/>
</dbReference>
<dbReference type="PANTHER" id="PTHR48475:SF1">
    <property type="entry name" value="RNASE H TYPE-1 DOMAIN-CONTAINING PROTEIN"/>
    <property type="match status" value="1"/>
</dbReference>
<accession>A0AAV6IAK5</accession>
<dbReference type="AlphaFoldDB" id="A0AAV6IAK5"/>
<evidence type="ECO:0000259" key="2">
    <source>
        <dbReference type="Pfam" id="PF17921"/>
    </source>
</evidence>
<gene>
    <name evidence="3" type="ORF">RHGRI_031467</name>
</gene>
<feature type="domain" description="RNase H type-1" evidence="1">
    <location>
        <begin position="11"/>
        <end position="98"/>
    </location>
</feature>
<evidence type="ECO:0000259" key="1">
    <source>
        <dbReference type="Pfam" id="PF13456"/>
    </source>
</evidence>
<reference evidence="3" key="1">
    <citation type="submission" date="2020-08" db="EMBL/GenBank/DDBJ databases">
        <title>Plant Genome Project.</title>
        <authorList>
            <person name="Zhang R.-G."/>
        </authorList>
    </citation>
    <scope>NUCLEOTIDE SEQUENCE</scope>
    <source>
        <strain evidence="3">WSP0</strain>
        <tissue evidence="3">Leaf</tissue>
    </source>
</reference>
<dbReference type="SUPFAM" id="SSF53098">
    <property type="entry name" value="Ribonuclease H-like"/>
    <property type="match status" value="1"/>
</dbReference>
<proteinExistence type="predicted"/>
<sequence length="308" mass="35887">MFQFSFQLDDNRVLSNNQAKYEALIIGLEIAKELNIKHLSVSRDSQRVIRLITGQYKCYHPLLAVQLNKVKALLQDFDDVQFQHVLRIQNDEANQMAQIASGVKIPEGNNERVIRVQKRFLPFSIERDEYKLEAMTIDISNDWRIPINRYLTNPNEKVDRTIRCRAINYVVLGNNLYRKTSDGLLLLCIDKAQSMTVKSMKGLVDPIMQGEKLRWLIKRYGYFWPSIRKDCIQYVRGCQKCQKHGPIQRAPIHLLQLIVKPWPFRGWAIDMIDEIHPASSLQHAYVIVATDYFTKWTKAIPMKGVAQK</sequence>
<dbReference type="Pfam" id="PF17921">
    <property type="entry name" value="Integrase_H2C2"/>
    <property type="match status" value="1"/>
</dbReference>